<dbReference type="Gene3D" id="3.40.630.30">
    <property type="match status" value="2"/>
</dbReference>
<dbReference type="GO" id="GO:0034069">
    <property type="term" value="F:aminoglycoside N-acetyltransferase activity"/>
    <property type="evidence" value="ECO:0007669"/>
    <property type="project" value="TreeGrafter"/>
</dbReference>
<accession>A0AAE6IT58</accession>
<gene>
    <name evidence="2" type="ORF">FUT82_06815</name>
</gene>
<evidence type="ECO:0000259" key="1">
    <source>
        <dbReference type="PROSITE" id="PS51186"/>
    </source>
</evidence>
<dbReference type="SUPFAM" id="SSF55718">
    <property type="entry name" value="SCP-like"/>
    <property type="match status" value="1"/>
</dbReference>
<reference evidence="2 3" key="1">
    <citation type="submission" date="2019-08" db="EMBL/GenBank/DDBJ databases">
        <authorList>
            <person name="Kuhnert P."/>
        </authorList>
    </citation>
    <scope>NUCLEOTIDE SEQUENCE [LARGE SCALE GENOMIC DNA]</scope>
    <source>
        <strain evidence="2 3">B36.5</strain>
    </source>
</reference>
<dbReference type="Pfam" id="PF13527">
    <property type="entry name" value="Acetyltransf_9"/>
    <property type="match status" value="1"/>
</dbReference>
<dbReference type="Pfam" id="PF17668">
    <property type="entry name" value="Acetyltransf_17"/>
    <property type="match status" value="1"/>
</dbReference>
<evidence type="ECO:0000313" key="2">
    <source>
        <dbReference type="EMBL" id="QEJ97733.1"/>
    </source>
</evidence>
<dbReference type="SUPFAM" id="SSF55729">
    <property type="entry name" value="Acyl-CoA N-acyltransferases (Nat)"/>
    <property type="match status" value="1"/>
</dbReference>
<dbReference type="GO" id="GO:0030649">
    <property type="term" value="P:aminoglycoside antibiotic catabolic process"/>
    <property type="evidence" value="ECO:0007669"/>
    <property type="project" value="TreeGrafter"/>
</dbReference>
<dbReference type="InterPro" id="IPR036527">
    <property type="entry name" value="SCP2_sterol-bd_dom_sf"/>
</dbReference>
<dbReference type="InterPro" id="IPR051554">
    <property type="entry name" value="Acetyltransferase_Eis"/>
</dbReference>
<dbReference type="PANTHER" id="PTHR37817:SF1">
    <property type="entry name" value="N-ACETYLTRANSFERASE EIS"/>
    <property type="match status" value="1"/>
</dbReference>
<dbReference type="PROSITE" id="PS51186">
    <property type="entry name" value="GNAT"/>
    <property type="match status" value="1"/>
</dbReference>
<dbReference type="InterPro" id="IPR025559">
    <property type="entry name" value="Eis_dom"/>
</dbReference>
<dbReference type="PANTHER" id="PTHR37817">
    <property type="entry name" value="N-ACETYLTRANSFERASE EIS"/>
    <property type="match status" value="1"/>
</dbReference>
<dbReference type="InterPro" id="IPR041380">
    <property type="entry name" value="Acetyltransf_17"/>
</dbReference>
<dbReference type="EMBL" id="CP042817">
    <property type="protein sequence ID" value="QEJ97733.1"/>
    <property type="molecule type" value="Genomic_DNA"/>
</dbReference>
<dbReference type="AlphaFoldDB" id="A0AAE6IT58"/>
<dbReference type="InterPro" id="IPR000182">
    <property type="entry name" value="GNAT_dom"/>
</dbReference>
<sequence>MSRSEIRERLKLRQVTKKYLKQFNALLRYAFQVTDKELQSIGWEDEEIRKSKSPIFDKAKVFGWFDGSKLASQVVIFPMRMNIHGKIYDMGGITGVATYPEYTKMGLMHELIIKSLNDMRENHQSISLLYPYSIPFYRKMGWEIISDKMSYTIKDTQLPKYVKVSGMVERVDDDNADYRELHNRFCLKRHGMLLRDELAWEEYWRWDSDDVIVALYYDENHVAQGYIVYLLEEEVFKIKELVYLNQEARHALWNYIGAHFSMVDKVKGYNYANEPMAFLLEDSEISENIRPYFMARIIDFEQFILDFPFAARFDKYKLHFIIDDPMAEWNCGSFSVTWDVAGKTQCMRGGTEGLEVTLSIQTLCTMLMGYKRPSYLRRIERITANDDAIDLLEDIIPVEQPYFSDYF</sequence>
<organism evidence="2 3">
    <name type="scientific">Treponema phagedenis</name>
    <dbReference type="NCBI Taxonomy" id="162"/>
    <lineage>
        <taxon>Bacteria</taxon>
        <taxon>Pseudomonadati</taxon>
        <taxon>Spirochaetota</taxon>
        <taxon>Spirochaetia</taxon>
        <taxon>Spirochaetales</taxon>
        <taxon>Treponemataceae</taxon>
        <taxon>Treponema</taxon>
    </lineage>
</organism>
<protein>
    <submittedName>
        <fullName evidence="2">GNAT family N-acetyltransferase</fullName>
    </submittedName>
</protein>
<name>A0AAE6IT58_TREPH</name>
<dbReference type="Gene3D" id="3.30.1050.10">
    <property type="entry name" value="SCP2 sterol-binding domain"/>
    <property type="match status" value="1"/>
</dbReference>
<evidence type="ECO:0000313" key="3">
    <source>
        <dbReference type="Proteomes" id="UP000323594"/>
    </source>
</evidence>
<feature type="domain" description="N-acetyltransferase" evidence="1">
    <location>
        <begin position="10"/>
        <end position="163"/>
    </location>
</feature>
<dbReference type="Pfam" id="PF13530">
    <property type="entry name" value="SCP2_2"/>
    <property type="match status" value="1"/>
</dbReference>
<dbReference type="Proteomes" id="UP000323594">
    <property type="component" value="Chromosome"/>
</dbReference>
<dbReference type="RefSeq" id="WP_148878816.1">
    <property type="nucleotide sequence ID" value="NZ_CP042813.1"/>
</dbReference>
<proteinExistence type="predicted"/>
<dbReference type="InterPro" id="IPR016181">
    <property type="entry name" value="Acyl_CoA_acyltransferase"/>
</dbReference>